<keyword evidence="8" id="KW-1185">Reference proteome</keyword>
<dbReference type="InterPro" id="IPR006076">
    <property type="entry name" value="FAD-dep_OxRdtase"/>
</dbReference>
<evidence type="ECO:0000256" key="2">
    <source>
        <dbReference type="ARBA" id="ARBA00022630"/>
    </source>
</evidence>
<dbReference type="EC" id="1.1.3.-" evidence="7"/>
<evidence type="ECO:0000313" key="8">
    <source>
        <dbReference type="Proteomes" id="UP001302719"/>
    </source>
</evidence>
<feature type="domain" description="FAD dependent oxidoreductase" evidence="6">
    <location>
        <begin position="5"/>
        <end position="391"/>
    </location>
</feature>
<evidence type="ECO:0000259" key="6">
    <source>
        <dbReference type="Pfam" id="PF01266"/>
    </source>
</evidence>
<dbReference type="GO" id="GO:0047545">
    <property type="term" value="F:(S)-2-hydroxyglutarate dehydrogenase activity"/>
    <property type="evidence" value="ECO:0007669"/>
    <property type="project" value="TreeGrafter"/>
</dbReference>
<dbReference type="NCBIfam" id="NF008726">
    <property type="entry name" value="PRK11728.1"/>
    <property type="match status" value="1"/>
</dbReference>
<keyword evidence="3" id="KW-0274">FAD</keyword>
<comment type="cofactor">
    <cofactor evidence="1">
        <name>FAD</name>
        <dbReference type="ChEBI" id="CHEBI:57692"/>
    </cofactor>
</comment>
<dbReference type="Gene3D" id="3.50.50.60">
    <property type="entry name" value="FAD/NAD(P)-binding domain"/>
    <property type="match status" value="1"/>
</dbReference>
<dbReference type="SUPFAM" id="SSF51905">
    <property type="entry name" value="FAD/NAD(P)-binding domain"/>
    <property type="match status" value="1"/>
</dbReference>
<dbReference type="Gene3D" id="3.30.9.10">
    <property type="entry name" value="D-Amino Acid Oxidase, subunit A, domain 2"/>
    <property type="match status" value="1"/>
</dbReference>
<dbReference type="EMBL" id="CP116967">
    <property type="protein sequence ID" value="WNM58150.1"/>
    <property type="molecule type" value="Genomic_DNA"/>
</dbReference>
<keyword evidence="4 7" id="KW-0560">Oxidoreductase</keyword>
<evidence type="ECO:0000256" key="5">
    <source>
        <dbReference type="ARBA" id="ARBA00037941"/>
    </source>
</evidence>
<evidence type="ECO:0000256" key="3">
    <source>
        <dbReference type="ARBA" id="ARBA00022827"/>
    </source>
</evidence>
<dbReference type="Pfam" id="PF01266">
    <property type="entry name" value="DAO"/>
    <property type="match status" value="1"/>
</dbReference>
<dbReference type="RefSeq" id="WP_312643551.1">
    <property type="nucleotide sequence ID" value="NZ_CP116967.1"/>
</dbReference>
<dbReference type="KEGG" id="nall:PP769_19605"/>
<reference evidence="7 8" key="1">
    <citation type="submission" date="2023-01" db="EMBL/GenBank/DDBJ databases">
        <title>Cultivation and genomic characterization of new, ubiquitous marine nitrite-oxidizing bacteria from the Nitrospirales.</title>
        <authorList>
            <person name="Mueller A.J."/>
            <person name="Daebeler A."/>
            <person name="Herbold C.W."/>
            <person name="Kirkegaard R.H."/>
            <person name="Daims H."/>
        </authorList>
    </citation>
    <scope>NUCLEOTIDE SEQUENCE [LARGE SCALE GENOMIC DNA]</scope>
    <source>
        <strain evidence="7 8">VA</strain>
    </source>
</reference>
<evidence type="ECO:0000256" key="1">
    <source>
        <dbReference type="ARBA" id="ARBA00001974"/>
    </source>
</evidence>
<dbReference type="PANTHER" id="PTHR43104">
    <property type="entry name" value="L-2-HYDROXYGLUTARATE DEHYDROGENASE, MITOCHONDRIAL"/>
    <property type="match status" value="1"/>
</dbReference>
<evidence type="ECO:0000313" key="7">
    <source>
        <dbReference type="EMBL" id="WNM58150.1"/>
    </source>
</evidence>
<dbReference type="PANTHER" id="PTHR43104:SF2">
    <property type="entry name" value="L-2-HYDROXYGLUTARATE DEHYDROGENASE, MITOCHONDRIAL"/>
    <property type="match status" value="1"/>
</dbReference>
<proteinExistence type="inferred from homology"/>
<comment type="similarity">
    <text evidence="5">Belongs to the L2HGDH family.</text>
</comment>
<accession>A0AA96GDF5</accession>
<dbReference type="Proteomes" id="UP001302719">
    <property type="component" value="Chromosome"/>
</dbReference>
<sequence length="401" mass="44665">MATSDFLVIGGGIIGINIARNLKRQFSDATVTIIEKENHCGAHASGRNSGVLHAGFYYSPESLKAKFTRLGNKRLTEYCESKQIPMNRCGKLVVAKDCSEHPALDELLRRGKINDIDLHAITEEEAKAIEPRVKTCQRALFSPTTSTVDPTKVLQSMTSDAIQEGVEVRCGVQYLKKTREGIFTSAGDFKVGYLINAAGLYADKIAKDFGFSEDYKILPFKGLYLYSNEPIGAIRTNIYPVPDLRNPFLGVHVTVTSEGKAKIGPTAIPAFWREQYSGFENFSVQECMDLTLRQMHLIGFSNFDFKKLAFQELRKYSRSHLVTLISALIDGVQPGQYTSWGRPGIRAQLVNMKEKSLQMDFVLEGDDKSMHILNAVSPGFTCSIPFSEYVCERVQAIMKTA</sequence>
<dbReference type="AlphaFoldDB" id="A0AA96GDF5"/>
<keyword evidence="2" id="KW-0285">Flavoprotein</keyword>
<organism evidence="7 8">
    <name type="scientific">Candidatus Nitrospira allomarina</name>
    <dbReference type="NCBI Taxonomy" id="3020900"/>
    <lineage>
        <taxon>Bacteria</taxon>
        <taxon>Pseudomonadati</taxon>
        <taxon>Nitrospirota</taxon>
        <taxon>Nitrospiria</taxon>
        <taxon>Nitrospirales</taxon>
        <taxon>Nitrospiraceae</taxon>
        <taxon>Nitrospira</taxon>
    </lineage>
</organism>
<evidence type="ECO:0000256" key="4">
    <source>
        <dbReference type="ARBA" id="ARBA00023002"/>
    </source>
</evidence>
<protein>
    <submittedName>
        <fullName evidence="7">L-2-hydroxyglutarate oxidase</fullName>
        <ecNumber evidence="7">1.1.3.-</ecNumber>
    </submittedName>
</protein>
<dbReference type="InterPro" id="IPR036188">
    <property type="entry name" value="FAD/NAD-bd_sf"/>
</dbReference>
<dbReference type="GO" id="GO:0005737">
    <property type="term" value="C:cytoplasm"/>
    <property type="evidence" value="ECO:0007669"/>
    <property type="project" value="TreeGrafter"/>
</dbReference>
<gene>
    <name evidence="7" type="primary">lhgO</name>
    <name evidence="7" type="ORF">PP769_19605</name>
</gene>
<name>A0AA96GDF5_9BACT</name>